<dbReference type="CDD" id="cd01647">
    <property type="entry name" value="RT_LTR"/>
    <property type="match status" value="1"/>
</dbReference>
<evidence type="ECO:0000259" key="15">
    <source>
        <dbReference type="PROSITE" id="PS50835"/>
    </source>
</evidence>
<keyword evidence="9" id="KW-0694">RNA-binding</keyword>
<evidence type="ECO:0000256" key="10">
    <source>
        <dbReference type="ARBA" id="ARBA00022908"/>
    </source>
</evidence>
<keyword evidence="10" id="KW-0229">DNA integration</keyword>
<keyword evidence="12" id="KW-0511">Multifunctional enzyme</keyword>
<dbReference type="Pfam" id="PF07654">
    <property type="entry name" value="C1-set"/>
    <property type="match status" value="1"/>
</dbReference>
<evidence type="ECO:0000256" key="13">
    <source>
        <dbReference type="ARBA" id="ARBA00039658"/>
    </source>
</evidence>
<dbReference type="EC" id="3.1.26.4" evidence="2"/>
<dbReference type="SUPFAM" id="SSF53098">
    <property type="entry name" value="Ribonuclease H-like"/>
    <property type="match status" value="1"/>
</dbReference>
<evidence type="ECO:0000313" key="18">
    <source>
        <dbReference type="EMBL" id="KAI2652985.1"/>
    </source>
</evidence>
<evidence type="ECO:0000256" key="4">
    <source>
        <dbReference type="ARBA" id="ARBA00022695"/>
    </source>
</evidence>
<evidence type="ECO:0000313" key="19">
    <source>
        <dbReference type="Proteomes" id="UP000830375"/>
    </source>
</evidence>
<evidence type="ECO:0000256" key="11">
    <source>
        <dbReference type="ARBA" id="ARBA00022918"/>
    </source>
</evidence>
<dbReference type="Gene3D" id="3.10.10.10">
    <property type="entry name" value="HIV Type 1 Reverse Transcriptase, subunit A, domain 1"/>
    <property type="match status" value="1"/>
</dbReference>
<dbReference type="InterPro" id="IPR012337">
    <property type="entry name" value="RNaseH-like_sf"/>
</dbReference>
<dbReference type="InterPro" id="IPR001584">
    <property type="entry name" value="Integrase_cat-core"/>
</dbReference>
<comment type="similarity">
    <text evidence="1">Belongs to the beta type-B retroviral polymerase family. HERV class-II K(HML-2) pol subfamily.</text>
</comment>
<dbReference type="PANTHER" id="PTHR37984">
    <property type="entry name" value="PROTEIN CBG26694"/>
    <property type="match status" value="1"/>
</dbReference>
<keyword evidence="4" id="KW-0548">Nucleotidyltransferase</keyword>
<feature type="region of interest" description="Disordered" evidence="14">
    <location>
        <begin position="1614"/>
        <end position="1635"/>
    </location>
</feature>
<dbReference type="Pfam" id="PF17919">
    <property type="entry name" value="RT_RNaseH_2"/>
    <property type="match status" value="1"/>
</dbReference>
<dbReference type="InterPro" id="IPR003597">
    <property type="entry name" value="Ig_C1-set"/>
</dbReference>
<dbReference type="InterPro" id="IPR036179">
    <property type="entry name" value="Ig-like_dom_sf"/>
</dbReference>
<feature type="region of interest" description="Disordered" evidence="14">
    <location>
        <begin position="324"/>
        <end position="369"/>
    </location>
</feature>
<dbReference type="Gene3D" id="2.60.40.10">
    <property type="entry name" value="Immunoglobulins"/>
    <property type="match status" value="1"/>
</dbReference>
<evidence type="ECO:0000256" key="2">
    <source>
        <dbReference type="ARBA" id="ARBA00012180"/>
    </source>
</evidence>
<dbReference type="SMART" id="SM00407">
    <property type="entry name" value="IGc1"/>
    <property type="match status" value="1"/>
</dbReference>
<evidence type="ECO:0000256" key="3">
    <source>
        <dbReference type="ARBA" id="ARBA00022679"/>
    </source>
</evidence>
<feature type="domain" description="Reverse transcriptase" evidence="16">
    <location>
        <begin position="719"/>
        <end position="898"/>
    </location>
</feature>
<dbReference type="InterPro" id="IPR000477">
    <property type="entry name" value="RT_dom"/>
</dbReference>
<reference evidence="18 19" key="1">
    <citation type="submission" date="2022-01" db="EMBL/GenBank/DDBJ databases">
        <title>A high-quality chromosome-level genome assembly of rohu carp, Labeo rohita.</title>
        <authorList>
            <person name="Arick M.A. II"/>
            <person name="Hsu C.-Y."/>
            <person name="Magbanua Z."/>
            <person name="Pechanova O."/>
            <person name="Grover C."/>
            <person name="Miller E."/>
            <person name="Thrash A."/>
            <person name="Ezzel L."/>
            <person name="Alam S."/>
            <person name="Benzie J."/>
            <person name="Hamilton M."/>
            <person name="Karsi A."/>
            <person name="Lawrence M.L."/>
            <person name="Peterson D.G."/>
        </authorList>
    </citation>
    <scope>NUCLEOTIDE SEQUENCE [LARGE SCALE GENOMIC DNA]</scope>
    <source>
        <strain evidence="19">BAU-BD-2019</strain>
        <tissue evidence="18">Blood</tissue>
    </source>
</reference>
<evidence type="ECO:0000256" key="12">
    <source>
        <dbReference type="ARBA" id="ARBA00023268"/>
    </source>
</evidence>
<organism evidence="18 19">
    <name type="scientific">Labeo rohita</name>
    <name type="common">Indian major carp</name>
    <name type="synonym">Cyprinus rohita</name>
    <dbReference type="NCBI Taxonomy" id="84645"/>
    <lineage>
        <taxon>Eukaryota</taxon>
        <taxon>Metazoa</taxon>
        <taxon>Chordata</taxon>
        <taxon>Craniata</taxon>
        <taxon>Vertebrata</taxon>
        <taxon>Euteleostomi</taxon>
        <taxon>Actinopterygii</taxon>
        <taxon>Neopterygii</taxon>
        <taxon>Teleostei</taxon>
        <taxon>Ostariophysi</taxon>
        <taxon>Cypriniformes</taxon>
        <taxon>Cyprinidae</taxon>
        <taxon>Labeoninae</taxon>
        <taxon>Labeonini</taxon>
        <taxon>Labeo</taxon>
    </lineage>
</organism>
<dbReference type="PROSITE" id="PS50878">
    <property type="entry name" value="RT_POL"/>
    <property type="match status" value="1"/>
</dbReference>
<dbReference type="InterPro" id="IPR021109">
    <property type="entry name" value="Peptidase_aspartic_dom_sf"/>
</dbReference>
<dbReference type="SUPFAM" id="SSF50630">
    <property type="entry name" value="Acid proteases"/>
    <property type="match status" value="1"/>
</dbReference>
<dbReference type="Proteomes" id="UP000830375">
    <property type="component" value="Unassembled WGS sequence"/>
</dbReference>
<feature type="domain" description="Ig-like" evidence="15">
    <location>
        <begin position="1714"/>
        <end position="1805"/>
    </location>
</feature>
<evidence type="ECO:0000256" key="6">
    <source>
        <dbReference type="ARBA" id="ARBA00022759"/>
    </source>
</evidence>
<dbReference type="CDD" id="cd00303">
    <property type="entry name" value="retropepsin_like"/>
    <property type="match status" value="1"/>
</dbReference>
<feature type="domain" description="Integrase catalytic" evidence="17">
    <location>
        <begin position="1321"/>
        <end position="1479"/>
    </location>
</feature>
<sequence>MSDEEAQASREHNAQASLPRRGQSSPRDIPLPPPFRNDGSESFQLWARRYEVIQEARYKDSGVNLDAVLAAELPTRLPPELFIVWDNFPSEIQSSFAAAKKQLQDAFGQKDVIASFQTFPNSRHKLPNEPMEVYAADICRLVKEAFPDFEQNATEYMKLSRFLAGLDQELQIKCHERGVKTFKDAFQVATQAERARQAARLVQPVSSAVRDCSTAQTVNAISDSDTVVLKQAVTDLTNTVKELSKDVSALKLQLHDQRGRSYRTLSPHRCSPTRYDTSGSASYGHSRTRHSDARSPSPDRFQDCDYPKYFADFGTDYYEDGRQGRWNDATSYSSPSFQRRSPSPHQKRVTFEDYRDRHQRPQDPSMDLQSAPVDTIRTTTTDTSLPANERCSTTDLTDTCTAHISGIVEGTDMHIMIDTGSSISFINETTRMAIPSLCKRPLKRNFILSKSVTGQNLDTLGTVTVTLRLGTLMLQHDMHVIRNVNQGIILGWDFLQQHQAVLNVGKGLCCIYDQTLPLLSISQLAPVHCTAQITVAITIPPQCEMHCTAKLVPSTVNSGLADGYGGLFVPYPSKLDGIAIARTLTVAENGQTVVRVMNPTNSPFILQPGMQLGEFTPINQNDVIHYSDSVCNVTTPSTQVPPLPFGIQSGNLSDPQVNELHSLLHEYCDVFSKSPTDFGRTNVVTHKINTDSAIPIKKRAYRTSPQMQEVIQSHVDNMLEKGIVEVSHSPWAAPVVMVRKKDGTWRFCVDYRGLNSVTIKDAHPLPRTDDTLDALRSSSIFSTMDLSSGYWQVQLHEADKPKTAFTTGRSLYQFTVMPMGLVNAPPTFQHLMQLVLHGLSWKTCLVYLDDIIVYSKSFAEHIQHLREVFQRLRAANLKLKPSKCSFAQQQVTFLGHIVSAAGLQPDEKNIQKVKEWPTPENPTEVRAFLGLCSYYRRFIRCFAQMSQPLHALTQKGKLFAWTSIEQEAFDSLRHALTTAPILSYPDFSREFFLFTDASNTAIGCVLSQINAAGKESVIAYGSHILTPTEKRWSTYDRELWAIVWSIRHFRQYLMGNYFRIITDHKPLLNLRQMVLDGDPTGRRARWALEIDLYDWIIEYRHGHKHVNADAMSRRPDRNGSIPDEIKPVNFVSASTQTEVVESPPMSTQPFSSSADSGFEQSNSVVSTFSTVTSLNMDSGDILKAQKADPVLSIVSEWVLSKKRPPYAKLKGISNVFRHFWKEFPRLIFVDSVLCRRVRPPPGEQILQVVVPPALQRNMFEFLHGHSLTGHFSAQKTMQRALGRCYWPHISRDITQWCAECQACEARRPRTPHQQAPMQNIVTSTPFEKVAADLTELPITRKENRYVLVVMDYFTKYLNLYALPDQRATTVAKCLFEDYVSQHGVPQSLHTDQGRQFDSDLVKDLCSLLGIHKTRTSPYHAMSDGMVERANRTVKDQLAKYLYTKGGEWDDHLKQVEFAYNTSVHSSTKHTPFFLAHGREARLPADFLLGIPPATSRATSGTPNEYAHSMLGRLRSAFTSVADNIQTAGMRQKHYYDRHIRHTAYQPNDLVWVDLPALSRHKLSPKWAGPYKVLSRLDSPTGDMGVTYKVKDLLDSRSKPKVIHYNRLKPYRSAWSPEPSPLLTSPQGERPPLTALSGSRPYGFHDSFVPEPVRPAQLMQERDVTLPPIQFERSEGSRVSVLVQEVFVQPLIGFVSLWYTFGGGTRLSVGTAAGPTLTVLPPSRNELQQGKATVLCVASKGFPSDWKLSWKVDGSSRSSGVNLSPSQLQKDGLYSWSSSLSLTESEWSTATTVSCEATHPSHNAVTKSLNTQQCNE</sequence>
<comment type="caution">
    <text evidence="18">The sequence shown here is derived from an EMBL/GenBank/DDBJ whole genome shotgun (WGS) entry which is preliminary data.</text>
</comment>
<dbReference type="InterPro" id="IPR041588">
    <property type="entry name" value="Integrase_H2C2"/>
</dbReference>
<dbReference type="InterPro" id="IPR043502">
    <property type="entry name" value="DNA/RNA_pol_sf"/>
</dbReference>
<dbReference type="Gene3D" id="2.40.70.10">
    <property type="entry name" value="Acid Proteases"/>
    <property type="match status" value="1"/>
</dbReference>
<evidence type="ECO:0000259" key="17">
    <source>
        <dbReference type="PROSITE" id="PS50994"/>
    </source>
</evidence>
<protein>
    <recommendedName>
        <fullName evidence="13">Gypsy retrotransposon integrase-like protein 1</fullName>
        <ecNumber evidence="2">3.1.26.4</ecNumber>
    </recommendedName>
</protein>
<dbReference type="CDD" id="cd09274">
    <property type="entry name" value="RNase_HI_RT_Ty3"/>
    <property type="match status" value="1"/>
</dbReference>
<evidence type="ECO:0000259" key="16">
    <source>
        <dbReference type="PROSITE" id="PS50878"/>
    </source>
</evidence>
<feature type="compositionally biased region" description="Basic and acidic residues" evidence="14">
    <location>
        <begin position="349"/>
        <end position="361"/>
    </location>
</feature>
<gene>
    <name evidence="18" type="ORF">H4Q32_006332</name>
</gene>
<feature type="compositionally biased region" description="Polar residues" evidence="14">
    <location>
        <begin position="274"/>
        <end position="285"/>
    </location>
</feature>
<dbReference type="SUPFAM" id="SSF48726">
    <property type="entry name" value="Immunoglobulin"/>
    <property type="match status" value="1"/>
</dbReference>
<keyword evidence="5" id="KW-0540">Nuclease</keyword>
<name>A0ABQ8LQP9_LABRO</name>
<feature type="region of interest" description="Disordered" evidence="14">
    <location>
        <begin position="1"/>
        <end position="37"/>
    </location>
</feature>
<dbReference type="InterPro" id="IPR001969">
    <property type="entry name" value="Aspartic_peptidase_AS"/>
</dbReference>
<evidence type="ECO:0000256" key="9">
    <source>
        <dbReference type="ARBA" id="ARBA00022884"/>
    </source>
</evidence>
<dbReference type="EMBL" id="JACTAM010000019">
    <property type="protein sequence ID" value="KAI2652985.1"/>
    <property type="molecule type" value="Genomic_DNA"/>
</dbReference>
<dbReference type="Pfam" id="PF17921">
    <property type="entry name" value="Integrase_H2C2"/>
    <property type="match status" value="1"/>
</dbReference>
<keyword evidence="19" id="KW-1185">Reference proteome</keyword>
<feature type="compositionally biased region" description="Low complexity" evidence="14">
    <location>
        <begin position="331"/>
        <end position="344"/>
    </location>
</feature>
<keyword evidence="7" id="KW-0378">Hydrolase</keyword>
<dbReference type="Gene3D" id="3.30.420.10">
    <property type="entry name" value="Ribonuclease H-like superfamily/Ribonuclease H"/>
    <property type="match status" value="1"/>
</dbReference>
<evidence type="ECO:0000256" key="5">
    <source>
        <dbReference type="ARBA" id="ARBA00022722"/>
    </source>
</evidence>
<dbReference type="PROSITE" id="PS50994">
    <property type="entry name" value="INTEGRASE"/>
    <property type="match status" value="1"/>
</dbReference>
<keyword evidence="6" id="KW-0255">Endonuclease</keyword>
<dbReference type="Pfam" id="PF00665">
    <property type="entry name" value="rve"/>
    <property type="match status" value="1"/>
</dbReference>
<evidence type="ECO:0000256" key="8">
    <source>
        <dbReference type="ARBA" id="ARBA00022842"/>
    </source>
</evidence>
<keyword evidence="11" id="KW-0695">RNA-directed DNA polymerase</keyword>
<evidence type="ECO:0000256" key="7">
    <source>
        <dbReference type="ARBA" id="ARBA00022801"/>
    </source>
</evidence>
<dbReference type="PANTHER" id="PTHR37984:SF5">
    <property type="entry name" value="PROTEIN NYNRIN-LIKE"/>
    <property type="match status" value="1"/>
</dbReference>
<evidence type="ECO:0000256" key="14">
    <source>
        <dbReference type="SAM" id="MobiDB-lite"/>
    </source>
</evidence>
<proteinExistence type="inferred from homology"/>
<dbReference type="InterPro" id="IPR050951">
    <property type="entry name" value="Retrovirus_Pol_polyprotein"/>
</dbReference>
<dbReference type="Gene3D" id="3.10.20.370">
    <property type="match status" value="1"/>
</dbReference>
<evidence type="ECO:0000256" key="1">
    <source>
        <dbReference type="ARBA" id="ARBA00010879"/>
    </source>
</evidence>
<feature type="region of interest" description="Disordered" evidence="14">
    <location>
        <begin position="260"/>
        <end position="303"/>
    </location>
</feature>
<dbReference type="InterPro" id="IPR007110">
    <property type="entry name" value="Ig-like_dom"/>
</dbReference>
<dbReference type="InterPro" id="IPR043128">
    <property type="entry name" value="Rev_trsase/Diguanyl_cyclase"/>
</dbReference>
<dbReference type="PROSITE" id="PS50835">
    <property type="entry name" value="IG_LIKE"/>
    <property type="match status" value="1"/>
</dbReference>
<accession>A0ABQ8LQP9</accession>
<dbReference type="Gene3D" id="3.30.70.270">
    <property type="match status" value="2"/>
</dbReference>
<dbReference type="InterPro" id="IPR013783">
    <property type="entry name" value="Ig-like_fold"/>
</dbReference>
<dbReference type="PROSITE" id="PS00141">
    <property type="entry name" value="ASP_PROTEASE"/>
    <property type="match status" value="1"/>
</dbReference>
<dbReference type="InterPro" id="IPR041577">
    <property type="entry name" value="RT_RNaseH_2"/>
</dbReference>
<keyword evidence="8" id="KW-0460">Magnesium</keyword>
<dbReference type="Gene3D" id="1.10.340.70">
    <property type="match status" value="1"/>
</dbReference>
<dbReference type="Pfam" id="PF00078">
    <property type="entry name" value="RVT_1"/>
    <property type="match status" value="1"/>
</dbReference>
<keyword evidence="3" id="KW-0808">Transferase</keyword>
<dbReference type="SUPFAM" id="SSF56672">
    <property type="entry name" value="DNA/RNA polymerases"/>
    <property type="match status" value="1"/>
</dbReference>
<dbReference type="InterPro" id="IPR036397">
    <property type="entry name" value="RNaseH_sf"/>
</dbReference>